<evidence type="ECO:0000313" key="2">
    <source>
        <dbReference type="Proteomes" id="UP000185469"/>
    </source>
</evidence>
<dbReference type="GO" id="GO:0005975">
    <property type="term" value="P:carbohydrate metabolic process"/>
    <property type="evidence" value="ECO:0007669"/>
    <property type="project" value="InterPro"/>
</dbReference>
<sequence length="319" mass="34113">MNDDPGARTMLCAGDYQAWIGEVGGGPRSLRHRGRPLLAEYPEATPPPLDAGILLAPWPNRTRDGEYSFAGRAHRLVVTEPPRHTAIHGFTGRMAWSPAAPEGAAHPERTIRRRLRIPEQPGWPWPLELTADWTLDADTGLTGELTVANLAGQECPLGVGWHPYLVACGAELDETVLEAPVTTALPLDPRRNLPIGDPGPADPVLGEVGGRRTGAGWSVPMDGTWLDHCFGAAADPDGVLRARLRGPEGAVELRAGGEFGWLQIYTADPARGEGFPGLGRAVAVEPMTCPPDALNSGTDLLTLAPGERRRFEVGIRAID</sequence>
<accession>A0A1L7CXK1</accession>
<proteinExistence type="predicted"/>
<gene>
    <name evidence="1" type="ORF">CSPHI_05510</name>
</gene>
<dbReference type="InterPro" id="IPR011013">
    <property type="entry name" value="Gal_mutarotase_sf_dom"/>
</dbReference>
<keyword evidence="2" id="KW-1185">Reference proteome</keyword>
<evidence type="ECO:0008006" key="3">
    <source>
        <dbReference type="Google" id="ProtNLM"/>
    </source>
</evidence>
<evidence type="ECO:0000313" key="1">
    <source>
        <dbReference type="EMBL" id="APT90584.1"/>
    </source>
</evidence>
<name>A0A1L7CXK1_9CORY</name>
<dbReference type="Gene3D" id="2.70.98.10">
    <property type="match status" value="1"/>
</dbReference>
<dbReference type="AlphaFoldDB" id="A0A1L7CXK1"/>
<dbReference type="STRING" id="1437874.CSPHI_05510"/>
<organism evidence="1 2">
    <name type="scientific">Corynebacterium sphenisci DSM 44792</name>
    <dbReference type="NCBI Taxonomy" id="1437874"/>
    <lineage>
        <taxon>Bacteria</taxon>
        <taxon>Bacillati</taxon>
        <taxon>Actinomycetota</taxon>
        <taxon>Actinomycetes</taxon>
        <taxon>Mycobacteriales</taxon>
        <taxon>Corynebacteriaceae</taxon>
        <taxon>Corynebacterium</taxon>
    </lineage>
</organism>
<dbReference type="InterPro" id="IPR008183">
    <property type="entry name" value="Aldose_1/G6P_1-epimerase"/>
</dbReference>
<dbReference type="Proteomes" id="UP000185469">
    <property type="component" value="Chromosome"/>
</dbReference>
<dbReference type="SUPFAM" id="SSF74650">
    <property type="entry name" value="Galactose mutarotase-like"/>
    <property type="match status" value="1"/>
</dbReference>
<dbReference type="GO" id="GO:0030246">
    <property type="term" value="F:carbohydrate binding"/>
    <property type="evidence" value="ECO:0007669"/>
    <property type="project" value="InterPro"/>
</dbReference>
<dbReference type="KEGG" id="csph:CSPHI_05510"/>
<dbReference type="Pfam" id="PF01263">
    <property type="entry name" value="Aldose_epim"/>
    <property type="match status" value="1"/>
</dbReference>
<dbReference type="GO" id="GO:0016853">
    <property type="term" value="F:isomerase activity"/>
    <property type="evidence" value="ECO:0007669"/>
    <property type="project" value="InterPro"/>
</dbReference>
<dbReference type="EMBL" id="CP009248">
    <property type="protein sequence ID" value="APT90584.1"/>
    <property type="molecule type" value="Genomic_DNA"/>
</dbReference>
<protein>
    <recommendedName>
        <fullName evidence="3">Aldose epimerase</fullName>
    </recommendedName>
</protein>
<dbReference type="InterPro" id="IPR014718">
    <property type="entry name" value="GH-type_carb-bd"/>
</dbReference>
<reference evidence="1 2" key="1">
    <citation type="submission" date="2014-08" db="EMBL/GenBank/DDBJ databases">
        <title>Complete genome sequence of Corynebacterium sphenisci CECT 5990(T) (=DSM 44792(T)), isolated from healthy wild penguins.</title>
        <authorList>
            <person name="Ruckert C."/>
            <person name="Albersmeier A."/>
            <person name="Winkler A."/>
            <person name="Kalinowski J."/>
        </authorList>
    </citation>
    <scope>NUCLEOTIDE SEQUENCE [LARGE SCALE GENOMIC DNA]</scope>
    <source>
        <strain evidence="1 2">DSM 44792</strain>
    </source>
</reference>
<dbReference type="RefSeq" id="WP_211274687.1">
    <property type="nucleotide sequence ID" value="NZ_CP009248.1"/>
</dbReference>